<dbReference type="InterPro" id="IPR014085">
    <property type="entry name" value="Allophanate_hydrolase"/>
</dbReference>
<protein>
    <submittedName>
        <fullName evidence="3">Allophanate hydrolase</fullName>
    </submittedName>
</protein>
<evidence type="ECO:0000313" key="4">
    <source>
        <dbReference type="Proteomes" id="UP000286806"/>
    </source>
</evidence>
<dbReference type="GO" id="GO:0016787">
    <property type="term" value="F:hydrolase activity"/>
    <property type="evidence" value="ECO:0007669"/>
    <property type="project" value="UniProtKB-KW"/>
</dbReference>
<dbReference type="Gene3D" id="1.20.58.1700">
    <property type="match status" value="1"/>
</dbReference>
<dbReference type="InterPro" id="IPR023631">
    <property type="entry name" value="Amidase_dom"/>
</dbReference>
<organism evidence="3 4">
    <name type="scientific">Sulfuriferula multivorans</name>
    <dbReference type="NCBI Taxonomy" id="1559896"/>
    <lineage>
        <taxon>Bacteria</taxon>
        <taxon>Pseudomonadati</taxon>
        <taxon>Pseudomonadota</taxon>
        <taxon>Betaproteobacteria</taxon>
        <taxon>Nitrosomonadales</taxon>
        <taxon>Sulfuricellaceae</taxon>
        <taxon>Sulfuriferula</taxon>
    </lineage>
</organism>
<dbReference type="Gene3D" id="3.90.1300.10">
    <property type="entry name" value="Amidase signature (AS) domain"/>
    <property type="match status" value="1"/>
</dbReference>
<dbReference type="PANTHER" id="PTHR11895">
    <property type="entry name" value="TRANSAMIDASE"/>
    <property type="match status" value="1"/>
</dbReference>
<evidence type="ECO:0000259" key="1">
    <source>
        <dbReference type="Pfam" id="PF01425"/>
    </source>
</evidence>
<dbReference type="Pfam" id="PF21986">
    <property type="entry name" value="AH_C"/>
    <property type="match status" value="1"/>
</dbReference>
<reference evidence="3 4" key="1">
    <citation type="journal article" date="2019" name="Front. Microbiol.">
        <title>Genomes of Neutrophilic Sulfur-Oxidizing Chemolithoautotrophs Representing 9 Proteobacterial Species From 8 Genera.</title>
        <authorList>
            <person name="Watanabe T."/>
            <person name="Kojima H."/>
            <person name="Umezawa K."/>
            <person name="Hori C."/>
            <person name="Takasuka T.E."/>
            <person name="Kato Y."/>
            <person name="Fukui M."/>
        </authorList>
    </citation>
    <scope>NUCLEOTIDE SEQUENCE [LARGE SCALE GENOMIC DNA]</scope>
    <source>
        <strain evidence="3 4">TTN</strain>
    </source>
</reference>
<keyword evidence="3" id="KW-0378">Hydrolase</keyword>
<dbReference type="OrthoDB" id="8872210at2"/>
<dbReference type="InterPro" id="IPR053844">
    <property type="entry name" value="AH_C"/>
</dbReference>
<dbReference type="RefSeq" id="WP_124705742.1">
    <property type="nucleotide sequence ID" value="NZ_BGOW01000030.1"/>
</dbReference>
<gene>
    <name evidence="3" type="ORF">SFMTTN_2797</name>
</gene>
<proteinExistence type="predicted"/>
<dbReference type="Pfam" id="PF01425">
    <property type="entry name" value="Amidase"/>
    <property type="match status" value="1"/>
</dbReference>
<name>A0A401JYL7_9PROT</name>
<dbReference type="InterPro" id="IPR000120">
    <property type="entry name" value="Amidase"/>
</dbReference>
<feature type="domain" description="Allophanate hydrolase C-terminal" evidence="2">
    <location>
        <begin position="476"/>
        <end position="599"/>
    </location>
</feature>
<evidence type="ECO:0000259" key="2">
    <source>
        <dbReference type="Pfam" id="PF21986"/>
    </source>
</evidence>
<dbReference type="SUPFAM" id="SSF75304">
    <property type="entry name" value="Amidase signature (AS) enzymes"/>
    <property type="match status" value="1"/>
</dbReference>
<feature type="domain" description="Amidase" evidence="1">
    <location>
        <begin position="49"/>
        <end position="437"/>
    </location>
</feature>
<dbReference type="NCBIfam" id="NF006043">
    <property type="entry name" value="PRK08186.1"/>
    <property type="match status" value="1"/>
</dbReference>
<dbReference type="EMBL" id="BGOW01000030">
    <property type="protein sequence ID" value="GCB01982.1"/>
    <property type="molecule type" value="Genomic_DNA"/>
</dbReference>
<sequence length="608" mass="63957">MGWTISQWRAAYLVDQADPDKLLRELLAGLQHDDPAWIMIVDSTTLKQQLDALAEALVQANGERSRLPLYGIPFAVKDNMDVAGLPTTAGCPAFAHVAEHDAAVVARLRAAGAILVGKTNLDQFATGLVGVRSPYGVVTNPFNPAYIGGGSSSGSASVVARGIVPFALGTDTAGSGRVPAAFNNLVGLKPTRGLVSSVGVVPACRTLDCVSVFALNVEDAGSVLDVIAGFDAADPYSRPSVPDQAAVRIGQMPRFAIPQQPDFCGDAVQAAAYSVALAQMRALGVVLEPVDFTPMQALAALLYDGPWVAERYAAIAEFIADHAADMHPVVRDIIERAGRYSAVDTFKAEYRRAELKRALDSLLADFDALLVPSAPTLPTLAAVAAEPIAANSRLGIYTNFVNLGDCAALALPAGWRSDGLPFGVTLIAPAWRDYALLDFALRWQRHTPWTLGATGLDLPADSAAPTVSATPAPGYVRLAVVGAHLTGMPLNHQLTTRHARLVERTRTADCYRLYALPNTTPPKPGLVRDAQGGSAIEVEVWDVPLGGFGSFVAEVPSPLGIGSVELGDGSVVKGFICEPWALQGATEITALGGWRAFLAQLNNSGKSD</sequence>
<dbReference type="PANTHER" id="PTHR11895:SF169">
    <property type="entry name" value="GLUTAMYL-TRNA(GLN) AMIDOTRANSFERASE"/>
    <property type="match status" value="1"/>
</dbReference>
<dbReference type="NCBIfam" id="TIGR02713">
    <property type="entry name" value="allophanate_hyd"/>
    <property type="match status" value="1"/>
</dbReference>
<dbReference type="Proteomes" id="UP000286806">
    <property type="component" value="Unassembled WGS sequence"/>
</dbReference>
<dbReference type="Gene3D" id="3.10.490.10">
    <property type="entry name" value="Gamma-glutamyl cyclotransferase-like"/>
    <property type="match status" value="1"/>
</dbReference>
<evidence type="ECO:0000313" key="3">
    <source>
        <dbReference type="EMBL" id="GCB01982.1"/>
    </source>
</evidence>
<dbReference type="InterPro" id="IPR036928">
    <property type="entry name" value="AS_sf"/>
</dbReference>
<keyword evidence="4" id="KW-1185">Reference proteome</keyword>
<dbReference type="AlphaFoldDB" id="A0A401JYL7"/>
<comment type="caution">
    <text evidence="3">The sequence shown here is derived from an EMBL/GenBank/DDBJ whole genome shotgun (WGS) entry which is preliminary data.</text>
</comment>
<accession>A0A401JYL7</accession>